<dbReference type="InterPro" id="IPR011604">
    <property type="entry name" value="PDDEXK-like_dom_sf"/>
</dbReference>
<proteinExistence type="predicted"/>
<dbReference type="Gene3D" id="3.40.50.300">
    <property type="entry name" value="P-loop containing nucleotide triphosphate hydrolases"/>
    <property type="match status" value="1"/>
</dbReference>
<name>A0A1G6MHI3_9BACT</name>
<organism evidence="2 3">
    <name type="scientific">Desulfurella multipotens</name>
    <dbReference type="NCBI Taxonomy" id="79269"/>
    <lineage>
        <taxon>Bacteria</taxon>
        <taxon>Pseudomonadati</taxon>
        <taxon>Campylobacterota</taxon>
        <taxon>Desulfurellia</taxon>
        <taxon>Desulfurellales</taxon>
        <taxon>Desulfurellaceae</taxon>
        <taxon>Desulfurella</taxon>
    </lineage>
</organism>
<dbReference type="Proteomes" id="UP000199411">
    <property type="component" value="Unassembled WGS sequence"/>
</dbReference>
<dbReference type="InterPro" id="IPR038726">
    <property type="entry name" value="PDDEXK_AddAB-type"/>
</dbReference>
<dbReference type="Gene3D" id="3.90.320.10">
    <property type="match status" value="1"/>
</dbReference>
<keyword evidence="3" id="KW-1185">Reference proteome</keyword>
<dbReference type="SUPFAM" id="SSF52540">
    <property type="entry name" value="P-loop containing nucleoside triphosphate hydrolases"/>
    <property type="match status" value="1"/>
</dbReference>
<dbReference type="OrthoDB" id="9766257at2"/>
<dbReference type="Pfam" id="PF12705">
    <property type="entry name" value="PDDEXK_1"/>
    <property type="match status" value="1"/>
</dbReference>
<protein>
    <submittedName>
        <fullName evidence="2">PD-(D/E)XK nuclease superfamily protein</fullName>
    </submittedName>
</protein>
<reference evidence="3" key="1">
    <citation type="submission" date="2016-10" db="EMBL/GenBank/DDBJ databases">
        <authorList>
            <person name="Varghese N."/>
            <person name="Submissions S."/>
        </authorList>
    </citation>
    <scope>NUCLEOTIDE SEQUENCE [LARGE SCALE GENOMIC DNA]</scope>
    <source>
        <strain evidence="3">DSM 8415</strain>
    </source>
</reference>
<dbReference type="AlphaFoldDB" id="A0A1G6MHI3"/>
<evidence type="ECO:0000313" key="3">
    <source>
        <dbReference type="Proteomes" id="UP000199411"/>
    </source>
</evidence>
<dbReference type="EMBL" id="FMYU01000006">
    <property type="protein sequence ID" value="SDC54415.1"/>
    <property type="molecule type" value="Genomic_DNA"/>
</dbReference>
<evidence type="ECO:0000259" key="1">
    <source>
        <dbReference type="Pfam" id="PF12705"/>
    </source>
</evidence>
<evidence type="ECO:0000313" key="2">
    <source>
        <dbReference type="EMBL" id="SDC54415.1"/>
    </source>
</evidence>
<sequence>MSKAYLIDSSSNLIEDLSNLILNEDLKQITVIFPNRRPTIYLSKSLASKKKNALSFIELFSIDDFVDRIYELHSDIVYPEISTLEAVFLLYELNQKASFVNTKSIDYFWTWGYKLYSDFEELYLEQVDISSIDYLLQSYLPDNLINFNDRFTRFSYIYKTFYEKLNENGFCTRSVKYKKASLFSKDYKQENTESIIFAGFYDLTKTEQELFKNMLESFNGIFISKYGPKIKDLLIKLNIKNIEEKASYNKKTRYHFIKAPYLHNEIFKLKELKEELNGFRDDDLIVLSSENYLFALLHNCLDPKSDVFNISIGYPLSRTPIISLLDKLLNLHKKATSSIYISDYVNVISHPYIKSLRLGSTDIAAKIYAYSIKSFFLNNTRSFVERKDLEDKQLILDSIDKLKQQGFEISYSEFLDFVKLINLYIVDNFLNIKNIGDFLDKVVDLIDFLQNNSNAGLHAIESKYIERTLEILDELSNLNIKKYKLDSSSSYFNLLKNFIKTKNVSFPSSPTQGFQILGSLETRNLTFNRVFYLGANEGIMPNIPKQDTILTDNIRKFLGLSTSKDRLDMQKYNFFNLIYSANEVYFFYETAQDKNKSRFLESIFWDIQKQEKRLDLPQEEDALMEVTFAQGKPLIIENSQKVSQILNGDNFYFSASAIDTFLSCKAKFYFSHILKLKETSYEENLDPMSIGTISHKVLYEYFKDYKGKEYNPGNLHSEFKKIDAIIDNHIQSPSKYVFLQKEQMKYAIRRFFERNFDSIKQRIVLQLEFPLHMKLNINNINYRITGILDKIDSINGTVVVVDYKTGMPKEPNVDFVPTKENRDQWFSKIKSFQLPLYGLLIKKNFTVENIRFEFWSLKESKIISFEITNKQLEVYEEALKIIIDEILFCKYFDCTDENIESKCSNCPYKVICSRQFVTRSW</sequence>
<dbReference type="InterPro" id="IPR027417">
    <property type="entry name" value="P-loop_NTPase"/>
</dbReference>
<feature type="domain" description="PD-(D/E)XK endonuclease-like" evidence="1">
    <location>
        <begin position="653"/>
        <end position="912"/>
    </location>
</feature>
<accession>A0A1G6MHI3</accession>
<dbReference type="RefSeq" id="WP_159427496.1">
    <property type="nucleotide sequence ID" value="NZ_FMYU01000006.1"/>
</dbReference>
<gene>
    <name evidence="2" type="ORF">SAMN05660835_00984</name>
</gene>